<evidence type="ECO:0000313" key="3">
    <source>
        <dbReference type="Proteomes" id="UP001207918"/>
    </source>
</evidence>
<dbReference type="RefSeq" id="WP_265766514.1">
    <property type="nucleotide sequence ID" value="NZ_JAGGJA010000008.1"/>
</dbReference>
<dbReference type="Proteomes" id="UP001207918">
    <property type="component" value="Unassembled WGS sequence"/>
</dbReference>
<keyword evidence="2" id="KW-0808">Transferase</keyword>
<dbReference type="CDD" id="cd24032">
    <property type="entry name" value="ASKHA_NBD_TsaB"/>
    <property type="match status" value="1"/>
</dbReference>
<reference evidence="2 3" key="1">
    <citation type="submission" date="2021-03" db="EMBL/GenBank/DDBJ databases">
        <title>Aliifodinibius sp. nov., a new bacterium isolated from saline soil.</title>
        <authorList>
            <person name="Galisteo C."/>
            <person name="De La Haba R."/>
            <person name="Sanchez-Porro C."/>
            <person name="Ventosa A."/>
        </authorList>
    </citation>
    <scope>NUCLEOTIDE SEQUENCE [LARGE SCALE GENOMIC DNA]</scope>
    <source>
        <strain evidence="2 3">1BSP15-2V2</strain>
    </source>
</reference>
<dbReference type="EMBL" id="JAGGJA010000008">
    <property type="protein sequence ID" value="MCW9707724.1"/>
    <property type="molecule type" value="Genomic_DNA"/>
</dbReference>
<proteinExistence type="predicted"/>
<dbReference type="GO" id="GO:0061711">
    <property type="term" value="F:tRNA N(6)-L-threonylcarbamoyladenine synthase activity"/>
    <property type="evidence" value="ECO:0007669"/>
    <property type="project" value="UniProtKB-EC"/>
</dbReference>
<comment type="caution">
    <text evidence="2">The sequence shown here is derived from an EMBL/GenBank/DDBJ whole genome shotgun (WGS) entry which is preliminary data.</text>
</comment>
<protein>
    <submittedName>
        <fullName evidence="2">tRNA (Adenosine(37)-N6)-threonylcarbamoyltransferase complex dimerization subunit type 1 TsaB</fullName>
        <ecNumber evidence="2">2.3.1.234</ecNumber>
    </submittedName>
</protein>
<dbReference type="InterPro" id="IPR043129">
    <property type="entry name" value="ATPase_NBD"/>
</dbReference>
<dbReference type="PANTHER" id="PTHR11735">
    <property type="entry name" value="TRNA N6-ADENOSINE THREONYLCARBAMOYLTRANSFERASE"/>
    <property type="match status" value="1"/>
</dbReference>
<dbReference type="InterPro" id="IPR000905">
    <property type="entry name" value="Gcp-like_dom"/>
</dbReference>
<dbReference type="Gene3D" id="3.30.420.40">
    <property type="match status" value="2"/>
</dbReference>
<feature type="domain" description="Gcp-like" evidence="1">
    <location>
        <begin position="33"/>
        <end position="126"/>
    </location>
</feature>
<name>A0ABT3PPD1_9BACT</name>
<dbReference type="PANTHER" id="PTHR11735:SF11">
    <property type="entry name" value="TRNA THREONYLCARBAMOYLADENOSINE BIOSYNTHESIS PROTEIN TSAB"/>
    <property type="match status" value="1"/>
</dbReference>
<dbReference type="SUPFAM" id="SSF53067">
    <property type="entry name" value="Actin-like ATPase domain"/>
    <property type="match status" value="1"/>
</dbReference>
<evidence type="ECO:0000313" key="2">
    <source>
        <dbReference type="EMBL" id="MCW9707724.1"/>
    </source>
</evidence>
<dbReference type="NCBIfam" id="TIGR03725">
    <property type="entry name" value="T6A_YeaZ"/>
    <property type="match status" value="1"/>
</dbReference>
<evidence type="ECO:0000259" key="1">
    <source>
        <dbReference type="Pfam" id="PF00814"/>
    </source>
</evidence>
<sequence>MILALETATNVCSVAFCDENGTIHELREEQRGSHSEKLFLFIEELQSEHGFSIDDLDAVLVSQGPGSYTGLRISASAVKGLLFQTDVPLFGVNTLASFAMQAMREHPAAENIHSIIDARRVHVYHQHFTATPLESDDEVSVTPIKELEKRVQRYDVIIGTGLERLDEEVQKKAITYGAEAITAKSLIYLYKGGLYKNGLRAFYQKDDPESFAPRYYTSNQVS</sequence>
<keyword evidence="2" id="KW-0012">Acyltransferase</keyword>
<dbReference type="Pfam" id="PF00814">
    <property type="entry name" value="TsaD"/>
    <property type="match status" value="1"/>
</dbReference>
<keyword evidence="3" id="KW-1185">Reference proteome</keyword>
<organism evidence="2 3">
    <name type="scientific">Fodinibius salsisoli</name>
    <dbReference type="NCBI Taxonomy" id="2820877"/>
    <lineage>
        <taxon>Bacteria</taxon>
        <taxon>Pseudomonadati</taxon>
        <taxon>Balneolota</taxon>
        <taxon>Balneolia</taxon>
        <taxon>Balneolales</taxon>
        <taxon>Balneolaceae</taxon>
        <taxon>Fodinibius</taxon>
    </lineage>
</organism>
<dbReference type="EC" id="2.3.1.234" evidence="2"/>
<gene>
    <name evidence="2" type="primary">tsaB</name>
    <name evidence="2" type="ORF">J6I44_12725</name>
</gene>
<dbReference type="InterPro" id="IPR022496">
    <property type="entry name" value="T6A_TsaB"/>
</dbReference>
<accession>A0ABT3PPD1</accession>